<protein>
    <recommendedName>
        <fullName evidence="3">HEAT repeat domain-containing protein</fullName>
    </recommendedName>
</protein>
<dbReference type="EMBL" id="BAABHK010000005">
    <property type="protein sequence ID" value="GAA4627380.1"/>
    <property type="molecule type" value="Genomic_DNA"/>
</dbReference>
<sequence length="208" mass="22993">MDVTERSGALKTRRYLFEQRNSLGFVAEVARGHGWTLPDEPPRLPPDHAGPVRVLLEILPGLRLLYENDPARPNSYVQAIGDSGLGPDIVDHMMAVFRAYPGILTFEALLDDLDAATETEARDVAVRRAGLGAPAQMDERLVARITECATAKDKRLREGALCAIGYTEWPVFLPLVRKMAAEDRKRSLRAAAKLTLKAYELVGLTDSR</sequence>
<evidence type="ECO:0000313" key="2">
    <source>
        <dbReference type="Proteomes" id="UP001501442"/>
    </source>
</evidence>
<dbReference type="RefSeq" id="WP_345432341.1">
    <property type="nucleotide sequence ID" value="NZ_BAABHK010000005.1"/>
</dbReference>
<organism evidence="1 2">
    <name type="scientific">Actinoallomurus vinaceus</name>
    <dbReference type="NCBI Taxonomy" id="1080074"/>
    <lineage>
        <taxon>Bacteria</taxon>
        <taxon>Bacillati</taxon>
        <taxon>Actinomycetota</taxon>
        <taxon>Actinomycetes</taxon>
        <taxon>Streptosporangiales</taxon>
        <taxon>Thermomonosporaceae</taxon>
        <taxon>Actinoallomurus</taxon>
    </lineage>
</organism>
<gene>
    <name evidence="1" type="ORF">GCM10023196_039330</name>
</gene>
<evidence type="ECO:0000313" key="1">
    <source>
        <dbReference type="EMBL" id="GAA4627380.1"/>
    </source>
</evidence>
<dbReference type="Proteomes" id="UP001501442">
    <property type="component" value="Unassembled WGS sequence"/>
</dbReference>
<keyword evidence="2" id="KW-1185">Reference proteome</keyword>
<reference evidence="2" key="1">
    <citation type="journal article" date="2019" name="Int. J. Syst. Evol. Microbiol.">
        <title>The Global Catalogue of Microorganisms (GCM) 10K type strain sequencing project: providing services to taxonomists for standard genome sequencing and annotation.</title>
        <authorList>
            <consortium name="The Broad Institute Genomics Platform"/>
            <consortium name="The Broad Institute Genome Sequencing Center for Infectious Disease"/>
            <person name="Wu L."/>
            <person name="Ma J."/>
        </authorList>
    </citation>
    <scope>NUCLEOTIDE SEQUENCE [LARGE SCALE GENOMIC DNA]</scope>
    <source>
        <strain evidence="2">JCM 17939</strain>
    </source>
</reference>
<accession>A0ABP8UD64</accession>
<evidence type="ECO:0008006" key="3">
    <source>
        <dbReference type="Google" id="ProtNLM"/>
    </source>
</evidence>
<comment type="caution">
    <text evidence="1">The sequence shown here is derived from an EMBL/GenBank/DDBJ whole genome shotgun (WGS) entry which is preliminary data.</text>
</comment>
<proteinExistence type="predicted"/>
<name>A0ABP8UD64_9ACTN</name>